<evidence type="ECO:0000313" key="6">
    <source>
        <dbReference type="EMBL" id="BAH05750.1"/>
    </source>
</evidence>
<dbReference type="Gene3D" id="3.40.50.2300">
    <property type="match status" value="1"/>
</dbReference>
<evidence type="ECO:0000256" key="2">
    <source>
        <dbReference type="ARBA" id="ARBA00022553"/>
    </source>
</evidence>
<dbReference type="SMART" id="SM00448">
    <property type="entry name" value="REC"/>
    <property type="match status" value="1"/>
</dbReference>
<accession>B9DZS5</accession>
<dbReference type="InterPro" id="IPR001789">
    <property type="entry name" value="Sig_transdc_resp-reg_receiver"/>
</dbReference>
<name>B9DZS5_CLOK1</name>
<dbReference type="InterPro" id="IPR011006">
    <property type="entry name" value="CheY-like_superfamily"/>
</dbReference>
<dbReference type="PANTHER" id="PTHR44591">
    <property type="entry name" value="STRESS RESPONSE REGULATOR PROTEIN 1"/>
    <property type="match status" value="1"/>
</dbReference>
<dbReference type="HOGENOM" id="CLU_962099_0_0_9"/>
<comment type="function">
    <text evidence="3">May play the central regulatory role in sporulation. It may be an element of the effector pathway responsible for the activation of sporulation genes in response to nutritional stress. Spo0A may act in concert with spo0H (a sigma factor) to control the expression of some genes that are critical to the sporulation process.</text>
</comment>
<dbReference type="CDD" id="cd00156">
    <property type="entry name" value="REC"/>
    <property type="match status" value="1"/>
</dbReference>
<dbReference type="EMBL" id="AP009049">
    <property type="protein sequence ID" value="BAH05750.1"/>
    <property type="molecule type" value="Genomic_DNA"/>
</dbReference>
<keyword evidence="2" id="KW-0597">Phosphoprotein</keyword>
<dbReference type="Proteomes" id="UP000007969">
    <property type="component" value="Chromosome"/>
</dbReference>
<dbReference type="InterPro" id="IPR050595">
    <property type="entry name" value="Bact_response_regulator"/>
</dbReference>
<proteinExistence type="predicted"/>
<protein>
    <recommendedName>
        <fullName evidence="1">Stage 0 sporulation protein A homolog</fullName>
    </recommendedName>
</protein>
<evidence type="ECO:0000256" key="1">
    <source>
        <dbReference type="ARBA" id="ARBA00018672"/>
    </source>
</evidence>
<dbReference type="KEGG" id="ckr:CKR_0699"/>
<organism evidence="6 7">
    <name type="scientific">Clostridium kluyveri (strain NBRC 12016)</name>
    <dbReference type="NCBI Taxonomy" id="583346"/>
    <lineage>
        <taxon>Bacteria</taxon>
        <taxon>Bacillati</taxon>
        <taxon>Bacillota</taxon>
        <taxon>Clostridia</taxon>
        <taxon>Eubacteriales</taxon>
        <taxon>Clostridiaceae</taxon>
        <taxon>Clostridium</taxon>
    </lineage>
</organism>
<dbReference type="Pfam" id="PF00072">
    <property type="entry name" value="Response_reg"/>
    <property type="match status" value="1"/>
</dbReference>
<dbReference type="GO" id="GO:0000160">
    <property type="term" value="P:phosphorelay signal transduction system"/>
    <property type="evidence" value="ECO:0007669"/>
    <property type="project" value="InterPro"/>
</dbReference>
<dbReference type="PROSITE" id="PS50110">
    <property type="entry name" value="RESPONSE_REGULATORY"/>
    <property type="match status" value="1"/>
</dbReference>
<dbReference type="AlphaFoldDB" id="B9DZS5"/>
<comment type="caution">
    <text evidence="4">Lacks conserved residue(s) required for the propagation of feature annotation.</text>
</comment>
<evidence type="ECO:0000259" key="5">
    <source>
        <dbReference type="PROSITE" id="PS50110"/>
    </source>
</evidence>
<evidence type="ECO:0000256" key="4">
    <source>
        <dbReference type="PROSITE-ProRule" id="PRU00169"/>
    </source>
</evidence>
<sequence length="282" mass="32967">MKKIMYKIIMLDDTAYVRYRVKDILEDIGMELCESGTSFDFFNKLYDNKKELNLIILEVGLSSEDGFSVLRKIKGRGLNIPVMILTKLNDRSSFIKCIKEGTSDYILKPFNNKLLIDRISKLVVCHENSNKPEEIIHLNFQQYIVRQVIKCKAESKKFSVIMVSLIKEHFTELDEKIEVRDSYLILIDFLYNQLKVIFKISDLFEKYGLSTFVGVLPDCDEEKVISIINNMKLIYTKLKAIDKRYSEYALQCSFVVFPEDGEDKQQLLDKLTVKMKLEMIRS</sequence>
<evidence type="ECO:0000256" key="3">
    <source>
        <dbReference type="ARBA" id="ARBA00024867"/>
    </source>
</evidence>
<evidence type="ECO:0000313" key="7">
    <source>
        <dbReference type="Proteomes" id="UP000007969"/>
    </source>
</evidence>
<feature type="domain" description="Response regulatory" evidence="5">
    <location>
        <begin position="7"/>
        <end position="123"/>
    </location>
</feature>
<dbReference type="PANTHER" id="PTHR44591:SF3">
    <property type="entry name" value="RESPONSE REGULATORY DOMAIN-CONTAINING PROTEIN"/>
    <property type="match status" value="1"/>
</dbReference>
<gene>
    <name evidence="6" type="ordered locus">CKR_0699</name>
</gene>
<reference evidence="7" key="1">
    <citation type="submission" date="2005-09" db="EMBL/GenBank/DDBJ databases">
        <title>Complete genome sequence of Clostridium kluyveri and comparative genomics of Clostridia species.</title>
        <authorList>
            <person name="Inui M."/>
            <person name="Nonaka H."/>
            <person name="Shinoda Y."/>
            <person name="Ikenaga Y."/>
            <person name="Abe M."/>
            <person name="Naito K."/>
            <person name="Vertes A.A."/>
            <person name="Yukawa H."/>
        </authorList>
    </citation>
    <scope>NUCLEOTIDE SEQUENCE [LARGE SCALE GENOMIC DNA]</scope>
    <source>
        <strain evidence="7">NBRC 12016</strain>
    </source>
</reference>
<dbReference type="SUPFAM" id="SSF52172">
    <property type="entry name" value="CheY-like"/>
    <property type="match status" value="1"/>
</dbReference>